<protein>
    <recommendedName>
        <fullName evidence="5">Deoxyhypusine synthase</fullName>
    </recommendedName>
</protein>
<keyword evidence="2" id="KW-0520">NAD</keyword>
<dbReference type="SUPFAM" id="SSF52467">
    <property type="entry name" value="DHS-like NAD/FAD-binding domain"/>
    <property type="match status" value="1"/>
</dbReference>
<comment type="caution">
    <text evidence="3">The sequence shown here is derived from an EMBL/GenBank/DDBJ whole genome shotgun (WGS) entry which is preliminary data.</text>
</comment>
<dbReference type="InterPro" id="IPR036982">
    <property type="entry name" value="Deoxyhypusine_synthase_sf"/>
</dbReference>
<dbReference type="Gene3D" id="1.20.1050.130">
    <property type="match status" value="1"/>
</dbReference>
<dbReference type="Gene3D" id="3.40.910.10">
    <property type="entry name" value="Deoxyhypusine synthase"/>
    <property type="match status" value="1"/>
</dbReference>
<evidence type="ECO:0000256" key="2">
    <source>
        <dbReference type="ARBA" id="ARBA00023027"/>
    </source>
</evidence>
<name>A0A8S2PH99_9BILA</name>
<organism evidence="3 4">
    <name type="scientific">Rotaria magnacalcarata</name>
    <dbReference type="NCBI Taxonomy" id="392030"/>
    <lineage>
        <taxon>Eukaryota</taxon>
        <taxon>Metazoa</taxon>
        <taxon>Spiralia</taxon>
        <taxon>Gnathifera</taxon>
        <taxon>Rotifera</taxon>
        <taxon>Eurotatoria</taxon>
        <taxon>Bdelloidea</taxon>
        <taxon>Philodinida</taxon>
        <taxon>Philodinidae</taxon>
        <taxon>Rotaria</taxon>
    </lineage>
</organism>
<evidence type="ECO:0008006" key="5">
    <source>
        <dbReference type="Google" id="ProtNLM"/>
    </source>
</evidence>
<comment type="similarity">
    <text evidence="1">Belongs to the deoxyhypusine synthase family.</text>
</comment>
<accession>A0A8S2PH99</accession>
<dbReference type="InterPro" id="IPR029035">
    <property type="entry name" value="DHS-like_NAD/FAD-binding_dom"/>
</dbReference>
<proteinExistence type="inferred from homology"/>
<dbReference type="Pfam" id="PF01916">
    <property type="entry name" value="DS"/>
    <property type="match status" value="1"/>
</dbReference>
<evidence type="ECO:0000256" key="1">
    <source>
        <dbReference type="ARBA" id="ARBA00009892"/>
    </source>
</evidence>
<dbReference type="Proteomes" id="UP000681967">
    <property type="component" value="Unassembled WGS sequence"/>
</dbReference>
<dbReference type="GO" id="GO:0034038">
    <property type="term" value="F:deoxyhypusine synthase activity"/>
    <property type="evidence" value="ECO:0007669"/>
    <property type="project" value="TreeGrafter"/>
</dbReference>
<dbReference type="PANTHER" id="PTHR11703:SF0">
    <property type="entry name" value="DEOXYHYPUSINE SYNTHASE"/>
    <property type="match status" value="1"/>
</dbReference>
<evidence type="ECO:0000313" key="4">
    <source>
        <dbReference type="Proteomes" id="UP000681967"/>
    </source>
</evidence>
<dbReference type="InterPro" id="IPR002773">
    <property type="entry name" value="Deoxyhypusine_synthase"/>
</dbReference>
<dbReference type="EMBL" id="CAJOBH010006346">
    <property type="protein sequence ID" value="CAF4053338.1"/>
    <property type="molecule type" value="Genomic_DNA"/>
</dbReference>
<dbReference type="PANTHER" id="PTHR11703">
    <property type="entry name" value="DEOXYHYPUSINE SYNTHASE"/>
    <property type="match status" value="1"/>
</dbReference>
<reference evidence="3" key="1">
    <citation type="submission" date="2021-02" db="EMBL/GenBank/DDBJ databases">
        <authorList>
            <person name="Nowell W R."/>
        </authorList>
    </citation>
    <scope>NUCLEOTIDE SEQUENCE</scope>
</reference>
<gene>
    <name evidence="3" type="ORF">BYL167_LOCUS16543</name>
</gene>
<evidence type="ECO:0000313" key="3">
    <source>
        <dbReference type="EMBL" id="CAF4053338.1"/>
    </source>
</evidence>
<dbReference type="GO" id="GO:0005737">
    <property type="term" value="C:cytoplasm"/>
    <property type="evidence" value="ECO:0007669"/>
    <property type="project" value="TreeGrafter"/>
</dbReference>
<sequence length="215" mass="24052">MRNGADYAVYINTGMEYDGSDSGASPDEAVSWGKIRSAAKPVKVHGDATLIFPLIVAQTFAQYPSTNESALKDIEQRQDSLLEKIDYLQNQLGLYLKIQDQGSNEKATCLSSVPVREELVVHLSAKQPSKDILNLIEKFHDKLSIRTYRHSSLRDAKFNDPIQNLSSSNNGNESRSLTVIWADGDELPYMFHAHKKINDEPSIVNLLSQELKSKD</sequence>
<dbReference type="AlphaFoldDB" id="A0A8S2PH99"/>